<dbReference type="EMBL" id="JAQIZZ010000002">
    <property type="protein sequence ID" value="KAJ5552826.1"/>
    <property type="molecule type" value="Genomic_DNA"/>
</dbReference>
<feature type="transmembrane region" description="Helical" evidence="2">
    <location>
        <begin position="139"/>
        <end position="165"/>
    </location>
</feature>
<evidence type="ECO:0000256" key="1">
    <source>
        <dbReference type="SAM" id="MobiDB-lite"/>
    </source>
</evidence>
<comment type="caution">
    <text evidence="3">The sequence shown here is derived from an EMBL/GenBank/DDBJ whole genome shotgun (WGS) entry which is preliminary data.</text>
</comment>
<name>A0AAD6D376_9EURO</name>
<protein>
    <submittedName>
        <fullName evidence="3">Uncharacterized protein</fullName>
    </submittedName>
</protein>
<sequence>MAGSENGSVSGRNSPEQKRRWIPDSLRPPFMFTVAAFFLLMAVSIELLRQYSNRHHGLIHLKSYEQLGSHTSGVYTYIPTAFAVLAVALWNICALDVLRLESWFQLAQPGGAPGTVLFTNYCFYYGALTPIMAVRNRHWIVVCVSSIGLILRVMLPSLMSGLVFLDEPDIVSTRHINTWPTLVSVETQSAWLQNAAYYSGNKTGTPLDTFFFYQSPDYSIPPTSRPVSAGSEAPTWALTQNVHWAELSCMEVQPVDISPSILTDPITTGKALTWKFGKVKFLNASDTNADSECQVEITLNSTYPTENGMSQIRHWEPLNPTESTSTLNNTGCNSFSLIGLIIDVDTTSKKLASNAIVFGCTPAYLRAKAAMTLPSNSSVVDITNVSSTTTTLTSTNLSISNFQSLLFAKYLHNDLALWDNDRLISLSGATGVNGTLISTDTHRIDSAQYERDISRLWNQHFVASFNNFFDTTVGPTRDNVTLTIPTVVYSVTSHSALVAEALLFSAFVLLIVLPFVYSRRPNFLQSDPGSIAAQCALVTDTLSSIDRLTPSDLDYTRATPRQLRRFARTLWCKWTDGPSGKRLDITPCEEFVATPASETSRERRRARRRTRRRARPTSRPHFLTPPWFAVEFLLMAGVLGAFGVSFQYIRVDKFDTSDSAGTMAVAYFLVYGPTVIASMISSLFISIHRHVGYMEPWIQLKKGMALATNSLTVNYCSHTPLTIWKLFRKNRPPLLVMLSVVCIFDFVLTIVSSGMFEPSVDYWTDHVNAFTVQYNDSRFFNPEVRPEFTGFSLISDSLATGKSLVSWNTPSLFFYPLGINDPDAEWTDWTMYTARTRGIGTELQCEELSSNQSRYDSVSGSSYWDYTAASDTICTAELLNTTEYDRSLNATLYFSASLNSSIACERSFLVSLSGNLNDTDVTTKSSATTNATVFHCSPKVIIEDFDVRFDPDGMVYGSTPVSKTSVTSGPMFQNISNSLVPFNRAFIRQTQANISWAGLLTTLIYDNLITDSPAHNHSWSHPHSEFHSKAQHAYSYKNETQEQAMVHILQDVYQATFSTYTTLQRDLYLSPVTLSEDANTTIVGIITSAVWDITPSNTTIVIIIILLSFDICVLVAVFWLRHDQYAGPPIPRSAGSLVPWIANSSMLNDIRETAEWSQDERKKHLQLLGYRYRFGEWDGAGGRIALDHDEKPLADDEYEMNEWQLPRSNHIEDTQTSG</sequence>
<keyword evidence="4" id="KW-1185">Reference proteome</keyword>
<feature type="transmembrane region" description="Helical" evidence="2">
    <location>
        <begin position="664"/>
        <end position="685"/>
    </location>
</feature>
<feature type="region of interest" description="Disordered" evidence="1">
    <location>
        <begin position="1"/>
        <end position="21"/>
    </location>
</feature>
<proteinExistence type="predicted"/>
<dbReference type="PANTHER" id="PTHR37544">
    <property type="entry name" value="SPRAY-RELATED"/>
    <property type="match status" value="1"/>
</dbReference>
<feature type="transmembrane region" description="Helical" evidence="2">
    <location>
        <begin position="734"/>
        <end position="756"/>
    </location>
</feature>
<feature type="transmembrane region" description="Helical" evidence="2">
    <location>
        <begin position="622"/>
        <end position="644"/>
    </location>
</feature>
<dbReference type="Pfam" id="PF11915">
    <property type="entry name" value="DUF3433"/>
    <property type="match status" value="2"/>
</dbReference>
<organism evidence="3 4">
    <name type="scientific">Penicillium frequentans</name>
    <dbReference type="NCBI Taxonomy" id="3151616"/>
    <lineage>
        <taxon>Eukaryota</taxon>
        <taxon>Fungi</taxon>
        <taxon>Dikarya</taxon>
        <taxon>Ascomycota</taxon>
        <taxon>Pezizomycotina</taxon>
        <taxon>Eurotiomycetes</taxon>
        <taxon>Eurotiomycetidae</taxon>
        <taxon>Eurotiales</taxon>
        <taxon>Aspergillaceae</taxon>
        <taxon>Penicillium</taxon>
    </lineage>
</organism>
<evidence type="ECO:0000256" key="2">
    <source>
        <dbReference type="SAM" id="Phobius"/>
    </source>
</evidence>
<feature type="transmembrane region" description="Helical" evidence="2">
    <location>
        <begin position="30"/>
        <end position="48"/>
    </location>
</feature>
<feature type="transmembrane region" description="Helical" evidence="2">
    <location>
        <begin position="1100"/>
        <end position="1120"/>
    </location>
</feature>
<accession>A0AAD6D376</accession>
<evidence type="ECO:0000313" key="3">
    <source>
        <dbReference type="EMBL" id="KAJ5552826.1"/>
    </source>
</evidence>
<keyword evidence="2" id="KW-1133">Transmembrane helix</keyword>
<feature type="compositionally biased region" description="Basic residues" evidence="1">
    <location>
        <begin position="602"/>
        <end position="618"/>
    </location>
</feature>
<feature type="transmembrane region" description="Helical" evidence="2">
    <location>
        <begin position="496"/>
        <end position="517"/>
    </location>
</feature>
<keyword evidence="2" id="KW-0812">Transmembrane</keyword>
<reference evidence="3 4" key="1">
    <citation type="journal article" date="2023" name="IMA Fungus">
        <title>Comparative genomic study of the Penicillium genus elucidates a diverse pangenome and 15 lateral gene transfer events.</title>
        <authorList>
            <person name="Petersen C."/>
            <person name="Sorensen T."/>
            <person name="Nielsen M.R."/>
            <person name="Sondergaard T.E."/>
            <person name="Sorensen J.L."/>
            <person name="Fitzpatrick D.A."/>
            <person name="Frisvad J.C."/>
            <person name="Nielsen K.L."/>
        </authorList>
    </citation>
    <scope>NUCLEOTIDE SEQUENCE [LARGE SCALE GENOMIC DNA]</scope>
    <source>
        <strain evidence="3 4">IBT 35679</strain>
    </source>
</reference>
<dbReference type="AlphaFoldDB" id="A0AAD6D376"/>
<evidence type="ECO:0000313" key="4">
    <source>
        <dbReference type="Proteomes" id="UP001220324"/>
    </source>
</evidence>
<feature type="region of interest" description="Disordered" evidence="1">
    <location>
        <begin position="594"/>
        <end position="618"/>
    </location>
</feature>
<dbReference type="Proteomes" id="UP001220324">
    <property type="component" value="Unassembled WGS sequence"/>
</dbReference>
<dbReference type="PANTHER" id="PTHR37544:SF3">
    <property type="entry name" value="SPRAY"/>
    <property type="match status" value="1"/>
</dbReference>
<feature type="transmembrane region" description="Helical" evidence="2">
    <location>
        <begin position="110"/>
        <end position="127"/>
    </location>
</feature>
<feature type="transmembrane region" description="Helical" evidence="2">
    <location>
        <begin position="74"/>
        <end position="98"/>
    </location>
</feature>
<gene>
    <name evidence="3" type="ORF">N7494_002204</name>
</gene>
<keyword evidence="2" id="KW-0472">Membrane</keyword>
<feature type="compositionally biased region" description="Polar residues" evidence="1">
    <location>
        <begin position="1"/>
        <end position="14"/>
    </location>
</feature>
<dbReference type="InterPro" id="IPR021840">
    <property type="entry name" value="DUF3433"/>
</dbReference>